<proteinExistence type="predicted"/>
<evidence type="ECO:0000313" key="3">
    <source>
        <dbReference type="Proteomes" id="UP001642484"/>
    </source>
</evidence>
<protein>
    <submittedName>
        <fullName evidence="2">Uncharacterized protein</fullName>
    </submittedName>
</protein>
<dbReference type="Proteomes" id="UP001642484">
    <property type="component" value="Unassembled WGS sequence"/>
</dbReference>
<comment type="caution">
    <text evidence="2">The sequence shown here is derived from an EMBL/GenBank/DDBJ whole genome shotgun (WGS) entry which is preliminary data.</text>
</comment>
<keyword evidence="3" id="KW-1185">Reference proteome</keyword>
<evidence type="ECO:0000256" key="1">
    <source>
        <dbReference type="SAM" id="MobiDB-lite"/>
    </source>
</evidence>
<name>A0ABP0N9U5_9DINO</name>
<reference evidence="2 3" key="1">
    <citation type="submission" date="2024-02" db="EMBL/GenBank/DDBJ databases">
        <authorList>
            <person name="Chen Y."/>
            <person name="Shah S."/>
            <person name="Dougan E. K."/>
            <person name="Thang M."/>
            <person name="Chan C."/>
        </authorList>
    </citation>
    <scope>NUCLEOTIDE SEQUENCE [LARGE SCALE GENOMIC DNA]</scope>
</reference>
<feature type="region of interest" description="Disordered" evidence="1">
    <location>
        <begin position="41"/>
        <end position="68"/>
    </location>
</feature>
<dbReference type="EMBL" id="CAXAMN010021440">
    <property type="protein sequence ID" value="CAK9059614.1"/>
    <property type="molecule type" value="Genomic_DNA"/>
</dbReference>
<sequence>MAFTGETRRFEMHHDTPVADASHCFTFEATEPPSKPRLAMDLGGHDFHGSWGDSQGPPRRKERSTTEKVSCPKVELRIHVIHFEVHLMSENTYGDVFGAPVVRIGHPNSDGFGDWIPTVSEDRRLLLEDRSLSEKSTMIERIWSSSTWWKWCRQING</sequence>
<accession>A0ABP0N9U5</accession>
<gene>
    <name evidence="2" type="ORF">CCMP2556_LOCUS29348</name>
</gene>
<organism evidence="2 3">
    <name type="scientific">Durusdinium trenchii</name>
    <dbReference type="NCBI Taxonomy" id="1381693"/>
    <lineage>
        <taxon>Eukaryota</taxon>
        <taxon>Sar</taxon>
        <taxon>Alveolata</taxon>
        <taxon>Dinophyceae</taxon>
        <taxon>Suessiales</taxon>
        <taxon>Symbiodiniaceae</taxon>
        <taxon>Durusdinium</taxon>
    </lineage>
</organism>
<evidence type="ECO:0000313" key="2">
    <source>
        <dbReference type="EMBL" id="CAK9059614.1"/>
    </source>
</evidence>